<accession>A0A402D323</accession>
<evidence type="ECO:0000256" key="1">
    <source>
        <dbReference type="ARBA" id="ARBA00023002"/>
    </source>
</evidence>
<protein>
    <submittedName>
        <fullName evidence="2">Uncharacterized protein</fullName>
    </submittedName>
</protein>
<dbReference type="PANTHER" id="PTHR43364:SF4">
    <property type="entry name" value="NAD(P)-LINKED OXIDOREDUCTASE SUPERFAMILY PROTEIN"/>
    <property type="match status" value="1"/>
</dbReference>
<reference evidence="2 3" key="1">
    <citation type="journal article" date="2019" name="Int. J. Syst. Evol. Microbiol.">
        <title>Capsulimonas corticalis gen. nov., sp. nov., an aerobic capsulated bacterium, of a novel bacterial order, Capsulimonadales ord. nov., of the class Armatimonadia of the phylum Armatimonadetes.</title>
        <authorList>
            <person name="Li J."/>
            <person name="Kudo C."/>
            <person name="Tonouchi A."/>
        </authorList>
    </citation>
    <scope>NUCLEOTIDE SEQUENCE [LARGE SCALE GENOMIC DNA]</scope>
    <source>
        <strain evidence="2 3">AX-7</strain>
    </source>
</reference>
<name>A0A402D323_9BACT</name>
<dbReference type="GO" id="GO:0016491">
    <property type="term" value="F:oxidoreductase activity"/>
    <property type="evidence" value="ECO:0007669"/>
    <property type="project" value="UniProtKB-KW"/>
</dbReference>
<keyword evidence="1" id="KW-0560">Oxidoreductase</keyword>
<dbReference type="InterPro" id="IPR023210">
    <property type="entry name" value="NADP_OxRdtase_dom"/>
</dbReference>
<dbReference type="KEGG" id="ccot:CCAX7_005230"/>
<proteinExistence type="predicted"/>
<dbReference type="EMBL" id="AP025739">
    <property type="protein sequence ID" value="BDI28472.1"/>
    <property type="molecule type" value="Genomic_DNA"/>
</dbReference>
<dbReference type="Pfam" id="PF00248">
    <property type="entry name" value="Aldo_ket_red"/>
    <property type="match status" value="1"/>
</dbReference>
<dbReference type="RefSeq" id="WP_119323937.1">
    <property type="nucleotide sequence ID" value="NZ_AP025739.1"/>
</dbReference>
<evidence type="ECO:0000313" key="3">
    <source>
        <dbReference type="Proteomes" id="UP000287394"/>
    </source>
</evidence>
<dbReference type="PANTHER" id="PTHR43364">
    <property type="entry name" value="NADH-SPECIFIC METHYLGLYOXAL REDUCTASE-RELATED"/>
    <property type="match status" value="1"/>
</dbReference>
<sequence>MQYGSIAGLSKSVSRLIHGAIALNNETAEREFPLLDKVFEYGCTTFDTAYIYGGGQTDVQLGRWIRERGIRDKVVILAKGAHPGPQGAKVTPEDITSDLNETLERMQLDNVDLYVLHRDDESVPVGPIVEILNQHLKAGKISAFGGSNWTHERIGEANAYALAHGLVPFAATNPNYSLAAQIVPPWEGCVTVSGPENAEARAWYAEQKISVLAWSSLASGFFSGRISRNSLNPPSELGGTQEFLNETCRRSYCSEENFQRLDRVKQLAHDNGATIPQVALAYIFHSPMNVFALTASANADEFLSNIDALDLTLSAAEVAWLDNGTPIP</sequence>
<dbReference type="Proteomes" id="UP000287394">
    <property type="component" value="Chromosome"/>
</dbReference>
<dbReference type="Gene3D" id="3.20.20.100">
    <property type="entry name" value="NADP-dependent oxidoreductase domain"/>
    <property type="match status" value="1"/>
</dbReference>
<dbReference type="AlphaFoldDB" id="A0A402D323"/>
<gene>
    <name evidence="2" type="ORF">CCAX7_005230</name>
</gene>
<dbReference type="OrthoDB" id="9804790at2"/>
<dbReference type="GO" id="GO:0005829">
    <property type="term" value="C:cytosol"/>
    <property type="evidence" value="ECO:0007669"/>
    <property type="project" value="TreeGrafter"/>
</dbReference>
<dbReference type="SUPFAM" id="SSF51430">
    <property type="entry name" value="NAD(P)-linked oxidoreductase"/>
    <property type="match status" value="1"/>
</dbReference>
<keyword evidence="3" id="KW-1185">Reference proteome</keyword>
<organism evidence="2 3">
    <name type="scientific">Capsulimonas corticalis</name>
    <dbReference type="NCBI Taxonomy" id="2219043"/>
    <lineage>
        <taxon>Bacteria</taxon>
        <taxon>Bacillati</taxon>
        <taxon>Armatimonadota</taxon>
        <taxon>Armatimonadia</taxon>
        <taxon>Capsulimonadales</taxon>
        <taxon>Capsulimonadaceae</taxon>
        <taxon>Capsulimonas</taxon>
    </lineage>
</organism>
<evidence type="ECO:0000313" key="2">
    <source>
        <dbReference type="EMBL" id="BDI28472.1"/>
    </source>
</evidence>
<dbReference type="InterPro" id="IPR036812">
    <property type="entry name" value="NAD(P)_OxRdtase_dom_sf"/>
</dbReference>
<dbReference type="InterPro" id="IPR050523">
    <property type="entry name" value="AKR_Detox_Biosynth"/>
</dbReference>
<dbReference type="CDD" id="cd19082">
    <property type="entry name" value="AKR_AKR10A1_2"/>
    <property type="match status" value="1"/>
</dbReference>